<dbReference type="PANTHER" id="PTHR13580:SF9">
    <property type="entry name" value="AXIN1 UP-REGULATED 1, ISOFORM A"/>
    <property type="match status" value="1"/>
</dbReference>
<protein>
    <recommendedName>
        <fullName evidence="10">Cysteine/serine-rich nuclear protein N-terminal domain-containing protein</fullName>
    </recommendedName>
</protein>
<dbReference type="Proteomes" id="UP000298663">
    <property type="component" value="Unassembled WGS sequence"/>
</dbReference>
<evidence type="ECO:0000313" key="12">
    <source>
        <dbReference type="Proteomes" id="UP000298663"/>
    </source>
</evidence>
<evidence type="ECO:0000259" key="10">
    <source>
        <dbReference type="Pfam" id="PF16019"/>
    </source>
</evidence>
<evidence type="ECO:0000256" key="8">
    <source>
        <dbReference type="ARBA" id="ARBA00023242"/>
    </source>
</evidence>
<reference evidence="11 12" key="1">
    <citation type="journal article" date="2015" name="Genome Biol.">
        <title>Comparative genomics of Steinernema reveals deeply conserved gene regulatory networks.</title>
        <authorList>
            <person name="Dillman A.R."/>
            <person name="Macchietto M."/>
            <person name="Porter C.F."/>
            <person name="Rogers A."/>
            <person name="Williams B."/>
            <person name="Antoshechkin I."/>
            <person name="Lee M.M."/>
            <person name="Goodwin Z."/>
            <person name="Lu X."/>
            <person name="Lewis E.E."/>
            <person name="Goodrich-Blair H."/>
            <person name="Stock S.P."/>
            <person name="Adams B.J."/>
            <person name="Sternberg P.W."/>
            <person name="Mortazavi A."/>
        </authorList>
    </citation>
    <scope>NUCLEOTIDE SEQUENCE [LARGE SCALE GENOMIC DNA]</scope>
    <source>
        <strain evidence="11 12">ALL</strain>
    </source>
</reference>
<evidence type="ECO:0000256" key="6">
    <source>
        <dbReference type="ARBA" id="ARBA00023159"/>
    </source>
</evidence>
<dbReference type="GO" id="GO:0006915">
    <property type="term" value="P:apoptotic process"/>
    <property type="evidence" value="ECO:0007669"/>
    <property type="project" value="UniProtKB-KW"/>
</dbReference>
<comment type="similarity">
    <text evidence="2">Belongs to the AXUD1 family.</text>
</comment>
<evidence type="ECO:0000256" key="1">
    <source>
        <dbReference type="ARBA" id="ARBA00004123"/>
    </source>
</evidence>
<organism evidence="11 12">
    <name type="scientific">Steinernema carpocapsae</name>
    <name type="common">Entomopathogenic nematode</name>
    <dbReference type="NCBI Taxonomy" id="34508"/>
    <lineage>
        <taxon>Eukaryota</taxon>
        <taxon>Metazoa</taxon>
        <taxon>Ecdysozoa</taxon>
        <taxon>Nematoda</taxon>
        <taxon>Chromadorea</taxon>
        <taxon>Rhabditida</taxon>
        <taxon>Tylenchina</taxon>
        <taxon>Panagrolaimomorpha</taxon>
        <taxon>Strongyloidoidea</taxon>
        <taxon>Steinernematidae</taxon>
        <taxon>Steinernema</taxon>
    </lineage>
</organism>
<dbReference type="OrthoDB" id="5946974at2759"/>
<dbReference type="GO" id="GO:0005634">
    <property type="term" value="C:nucleus"/>
    <property type="evidence" value="ECO:0007669"/>
    <property type="project" value="UniProtKB-SubCell"/>
</dbReference>
<evidence type="ECO:0000256" key="4">
    <source>
        <dbReference type="ARBA" id="ARBA00023015"/>
    </source>
</evidence>
<evidence type="ECO:0000256" key="7">
    <source>
        <dbReference type="ARBA" id="ARBA00023163"/>
    </source>
</evidence>
<keyword evidence="5" id="KW-0238">DNA-binding</keyword>
<reference evidence="11 12" key="2">
    <citation type="journal article" date="2019" name="G3 (Bethesda)">
        <title>Hybrid Assembly of the Genome of the Entomopathogenic Nematode Steinernema carpocapsae Identifies the X-Chromosome.</title>
        <authorList>
            <person name="Serra L."/>
            <person name="Macchietto M."/>
            <person name="Macias-Munoz A."/>
            <person name="McGill C.J."/>
            <person name="Rodriguez I.M."/>
            <person name="Rodriguez B."/>
            <person name="Murad R."/>
            <person name="Mortazavi A."/>
        </authorList>
    </citation>
    <scope>NUCLEOTIDE SEQUENCE [LARGE SCALE GENOMIC DNA]</scope>
    <source>
        <strain evidence="11 12">ALL</strain>
    </source>
</reference>
<gene>
    <name evidence="11" type="ORF">L596_007499</name>
</gene>
<feature type="region of interest" description="Disordered" evidence="9">
    <location>
        <begin position="404"/>
        <end position="431"/>
    </location>
</feature>
<evidence type="ECO:0000313" key="11">
    <source>
        <dbReference type="EMBL" id="TKR92950.1"/>
    </source>
</evidence>
<dbReference type="AlphaFoldDB" id="A0A4U5P9W5"/>
<keyword evidence="4" id="KW-0805">Transcription regulation</keyword>
<dbReference type="PANTHER" id="PTHR13580">
    <property type="entry name" value="TGF-BETA INDUCED APOPTOSIS PROTEIN"/>
    <property type="match status" value="1"/>
</dbReference>
<keyword evidence="7" id="KW-0804">Transcription</keyword>
<name>A0A4U5P9W5_STECR</name>
<dbReference type="InterPro" id="IPR023260">
    <property type="entry name" value="Cys/Ser-rich_nuc_prot"/>
</dbReference>
<keyword evidence="8" id="KW-0539">Nucleus</keyword>
<dbReference type="PRINTS" id="PR02031">
    <property type="entry name" value="CYSSERRICHNP"/>
</dbReference>
<dbReference type="Pfam" id="PF16019">
    <property type="entry name" value="CSRNP_N"/>
    <property type="match status" value="1"/>
</dbReference>
<evidence type="ECO:0000256" key="2">
    <source>
        <dbReference type="ARBA" id="ARBA00008548"/>
    </source>
</evidence>
<dbReference type="GO" id="GO:0000981">
    <property type="term" value="F:DNA-binding transcription factor activity, RNA polymerase II-specific"/>
    <property type="evidence" value="ECO:0007669"/>
    <property type="project" value="TreeGrafter"/>
</dbReference>
<dbReference type="EMBL" id="AZBU02000002">
    <property type="protein sequence ID" value="TKR92950.1"/>
    <property type="molecule type" value="Genomic_DNA"/>
</dbReference>
<sequence length="431" mass="47745">MADVADVQEIVASMVDTVAALNLIETSLPTLISSIEAESNPGSPLKEVAVKVAKPRNPRKRNVVPRAEPERVSKRLKSNRKKVQFDGVKVYFFERTQGFSVVPSVGGTSLGMGDLHHSDMHFTLAEHRRFSQQENEIKTMERMLAMKSEIQKRLERSKPGSSEIAQSGPSSSQVENTEMKTESDEELEALGAQYGIDESDMDEDEVIFPDDEYCFQPWGSTARKLIFKSQGIPIDESDKLENKTIRASRATCGCSCRDGKCNPDTCQCAIDGIKCQVDRQGFPCSCAVDCENPLGRVVFNERRVRSHFNQTMMRMRAARSRNAVAHVSSPLHIRFDDSHTTTSYLSTPPPAIYQNALGNEQNEMATPERPPRKFPVTPTYKRPRLDVQNKAGALLNCNNNNVHSSTEAVDEEGDTFPLASSLLGPSKTASG</sequence>
<comment type="caution">
    <text evidence="11">The sequence shown here is derived from an EMBL/GenBank/DDBJ whole genome shotgun (WGS) entry which is preliminary data.</text>
</comment>
<keyword evidence="6" id="KW-0010">Activator</keyword>
<evidence type="ECO:0000256" key="9">
    <source>
        <dbReference type="SAM" id="MobiDB-lite"/>
    </source>
</evidence>
<dbReference type="InterPro" id="IPR031972">
    <property type="entry name" value="CSRNP_N"/>
</dbReference>
<accession>A0A4U5P9W5</accession>
<feature type="region of interest" description="Disordered" evidence="9">
    <location>
        <begin position="151"/>
        <end position="185"/>
    </location>
</feature>
<dbReference type="GO" id="GO:0043565">
    <property type="term" value="F:sequence-specific DNA binding"/>
    <property type="evidence" value="ECO:0007669"/>
    <property type="project" value="TreeGrafter"/>
</dbReference>
<keyword evidence="3" id="KW-0053">Apoptosis</keyword>
<proteinExistence type="inferred from homology"/>
<evidence type="ECO:0000256" key="3">
    <source>
        <dbReference type="ARBA" id="ARBA00022703"/>
    </source>
</evidence>
<comment type="subcellular location">
    <subcellularLocation>
        <location evidence="1">Nucleus</location>
    </subcellularLocation>
</comment>
<feature type="domain" description="Cysteine/serine-rich nuclear protein N-terminal" evidence="10">
    <location>
        <begin position="79"/>
        <end position="317"/>
    </location>
</feature>
<dbReference type="STRING" id="34508.A0A4U5P9W5"/>
<evidence type="ECO:0000256" key="5">
    <source>
        <dbReference type="ARBA" id="ARBA00023125"/>
    </source>
</evidence>
<keyword evidence="12" id="KW-1185">Reference proteome</keyword>
<feature type="compositionally biased region" description="Polar residues" evidence="9">
    <location>
        <begin position="159"/>
        <end position="176"/>
    </location>
</feature>